<accession>A0A229UTL1</accession>
<feature type="transmembrane region" description="Helical" evidence="2">
    <location>
        <begin position="407"/>
        <end position="427"/>
    </location>
</feature>
<dbReference type="PANTHER" id="PTHR23526">
    <property type="entry name" value="INTEGRAL MEMBRANE TRANSPORT PROTEIN-RELATED"/>
    <property type="match status" value="1"/>
</dbReference>
<evidence type="ECO:0000256" key="1">
    <source>
        <dbReference type="ARBA" id="ARBA00004651"/>
    </source>
</evidence>
<feature type="transmembrane region" description="Helical" evidence="2">
    <location>
        <begin position="48"/>
        <end position="72"/>
    </location>
</feature>
<dbReference type="Pfam" id="PF07690">
    <property type="entry name" value="MFS_1"/>
    <property type="match status" value="1"/>
</dbReference>
<dbReference type="Gene3D" id="1.20.1250.20">
    <property type="entry name" value="MFS general substrate transporter like domains"/>
    <property type="match status" value="1"/>
</dbReference>
<dbReference type="InterPro" id="IPR036259">
    <property type="entry name" value="MFS_trans_sf"/>
</dbReference>
<keyword evidence="2" id="KW-0812">Transmembrane</keyword>
<dbReference type="GO" id="GO:0005886">
    <property type="term" value="C:plasma membrane"/>
    <property type="evidence" value="ECO:0007669"/>
    <property type="project" value="UniProtKB-SubCell"/>
</dbReference>
<dbReference type="AlphaFoldDB" id="A0A229UTL1"/>
<feature type="transmembrane region" description="Helical" evidence="2">
    <location>
        <begin position="171"/>
        <end position="195"/>
    </location>
</feature>
<evidence type="ECO:0000313" key="3">
    <source>
        <dbReference type="EMBL" id="OXM86690.1"/>
    </source>
</evidence>
<organism evidence="3 4">
    <name type="scientific">Paenibacillus rigui</name>
    <dbReference type="NCBI Taxonomy" id="554312"/>
    <lineage>
        <taxon>Bacteria</taxon>
        <taxon>Bacillati</taxon>
        <taxon>Bacillota</taxon>
        <taxon>Bacilli</taxon>
        <taxon>Bacillales</taxon>
        <taxon>Paenibacillaceae</taxon>
        <taxon>Paenibacillus</taxon>
    </lineage>
</organism>
<name>A0A229UTL1_9BACL</name>
<dbReference type="SUPFAM" id="SSF103473">
    <property type="entry name" value="MFS general substrate transporter"/>
    <property type="match status" value="1"/>
</dbReference>
<feature type="transmembrane region" description="Helical" evidence="2">
    <location>
        <begin position="78"/>
        <end position="99"/>
    </location>
</feature>
<comment type="subcellular location">
    <subcellularLocation>
        <location evidence="1">Cell membrane</location>
        <topology evidence="1">Multi-pass membrane protein</topology>
    </subcellularLocation>
</comment>
<feature type="transmembrane region" description="Helical" evidence="2">
    <location>
        <begin position="201"/>
        <end position="224"/>
    </location>
</feature>
<feature type="transmembrane region" description="Helical" evidence="2">
    <location>
        <begin position="337"/>
        <end position="363"/>
    </location>
</feature>
<comment type="caution">
    <text evidence="3">The sequence shown here is derived from an EMBL/GenBank/DDBJ whole genome shotgun (WGS) entry which is preliminary data.</text>
</comment>
<dbReference type="InterPro" id="IPR052528">
    <property type="entry name" value="Sugar_transport-like"/>
</dbReference>
<feature type="transmembrane region" description="Helical" evidence="2">
    <location>
        <begin position="287"/>
        <end position="306"/>
    </location>
</feature>
<feature type="transmembrane region" description="Helical" evidence="2">
    <location>
        <begin position="383"/>
        <end position="401"/>
    </location>
</feature>
<feature type="transmembrane region" description="Helical" evidence="2">
    <location>
        <begin position="313"/>
        <end position="331"/>
    </location>
</feature>
<dbReference type="OrthoDB" id="2086294at2"/>
<sequence>MHSGTKHFPQKWVRSADQRSAWRYKNEGKQGSAPGTKAKAPLTAQSRLLLTVHGLVAVANALSGTFVNVYLWKAKQDFTLIGWFTLIHHLTMAITFWMAGKWVKEHNKMNCLRAGVVVSALFYSAVLWTGDRAADYYIVLGIIQGMSAGFFWLAFNVVYFEVTDPGNRDRFNGWAGLLGSGAGMLAPWISGFLIVHMKQTSGYRLIFTISLVVFVVGVIFSFFLKKRKSEGHYEWLLTWRCLKEKGTAWRTVSLALIAQGVREGVFGFMIALLVYVHTGSEMKLGNFSLVTSAVALVSFMIAGRLLKNKNRRTAMFIGALMIVLILVPFFWKVNFTTLLIFGIGAGLFFPLYSIPMTSTVFDLIGKNPDSVKRREEYIVLRELMLNVGRILGTAIFIFVASKTTAPVVMNWLLFGIGCAPLISWFFMSREALKKSA</sequence>
<gene>
    <name evidence="3" type="ORF">CF651_09610</name>
</gene>
<proteinExistence type="predicted"/>
<feature type="transmembrane region" description="Helical" evidence="2">
    <location>
        <begin position="136"/>
        <end position="159"/>
    </location>
</feature>
<evidence type="ECO:0000313" key="4">
    <source>
        <dbReference type="Proteomes" id="UP000215509"/>
    </source>
</evidence>
<dbReference type="InterPro" id="IPR011701">
    <property type="entry name" value="MFS"/>
</dbReference>
<dbReference type="Proteomes" id="UP000215509">
    <property type="component" value="Unassembled WGS sequence"/>
</dbReference>
<evidence type="ECO:0000256" key="2">
    <source>
        <dbReference type="SAM" id="Phobius"/>
    </source>
</evidence>
<dbReference type="CDD" id="cd06174">
    <property type="entry name" value="MFS"/>
    <property type="match status" value="1"/>
</dbReference>
<reference evidence="3 4" key="1">
    <citation type="submission" date="2017-07" db="EMBL/GenBank/DDBJ databases">
        <title>Genome sequencing and assembly of Paenibacillus rigui.</title>
        <authorList>
            <person name="Mayilraj S."/>
        </authorList>
    </citation>
    <scope>NUCLEOTIDE SEQUENCE [LARGE SCALE GENOMIC DNA]</scope>
    <source>
        <strain evidence="3 4">JCM 16352</strain>
    </source>
</reference>
<protein>
    <submittedName>
        <fullName evidence="3">MFS transporter</fullName>
    </submittedName>
</protein>
<dbReference type="EMBL" id="NMQW01000013">
    <property type="protein sequence ID" value="OXM86690.1"/>
    <property type="molecule type" value="Genomic_DNA"/>
</dbReference>
<keyword evidence="4" id="KW-1185">Reference proteome</keyword>
<feature type="transmembrane region" description="Helical" evidence="2">
    <location>
        <begin position="111"/>
        <end position="130"/>
    </location>
</feature>
<dbReference type="GO" id="GO:0022857">
    <property type="term" value="F:transmembrane transporter activity"/>
    <property type="evidence" value="ECO:0007669"/>
    <property type="project" value="InterPro"/>
</dbReference>
<feature type="transmembrane region" description="Helical" evidence="2">
    <location>
        <begin position="252"/>
        <end position="275"/>
    </location>
</feature>
<keyword evidence="2" id="KW-0472">Membrane</keyword>
<keyword evidence="2" id="KW-1133">Transmembrane helix</keyword>
<dbReference type="RefSeq" id="WP_094014637.1">
    <property type="nucleotide sequence ID" value="NZ_NMQW01000013.1"/>
</dbReference>
<dbReference type="PANTHER" id="PTHR23526:SF2">
    <property type="entry name" value="MAJOR FACILITATOR SUPERFAMILY (MFS) PROFILE DOMAIN-CONTAINING PROTEIN"/>
    <property type="match status" value="1"/>
</dbReference>